<dbReference type="GeneID" id="87952315"/>
<feature type="repeat" description="WD" evidence="3">
    <location>
        <begin position="782"/>
        <end position="821"/>
    </location>
</feature>
<evidence type="ECO:0000256" key="4">
    <source>
        <dbReference type="SAM" id="MobiDB-lite"/>
    </source>
</evidence>
<dbReference type="PRINTS" id="PR00320">
    <property type="entry name" value="GPROTEINBRPT"/>
</dbReference>
<dbReference type="PROSITE" id="PS50181">
    <property type="entry name" value="FBOX"/>
    <property type="match status" value="1"/>
</dbReference>
<proteinExistence type="predicted"/>
<protein>
    <recommendedName>
        <fullName evidence="5">F-box domain-containing protein</fullName>
    </recommendedName>
</protein>
<dbReference type="EMBL" id="CP141881">
    <property type="protein sequence ID" value="WRT63281.1"/>
    <property type="molecule type" value="Genomic_DNA"/>
</dbReference>
<feature type="domain" description="F-box" evidence="5">
    <location>
        <begin position="59"/>
        <end position="105"/>
    </location>
</feature>
<evidence type="ECO:0000313" key="7">
    <source>
        <dbReference type="Proteomes" id="UP001329825"/>
    </source>
</evidence>
<feature type="compositionally biased region" description="Low complexity" evidence="4">
    <location>
        <begin position="371"/>
        <end position="388"/>
    </location>
</feature>
<dbReference type="SUPFAM" id="SSF50978">
    <property type="entry name" value="WD40 repeat-like"/>
    <property type="match status" value="1"/>
</dbReference>
<evidence type="ECO:0000256" key="2">
    <source>
        <dbReference type="ARBA" id="ARBA00022737"/>
    </source>
</evidence>
<dbReference type="PROSITE" id="PS50294">
    <property type="entry name" value="WD_REPEATS_REGION"/>
    <property type="match status" value="2"/>
</dbReference>
<dbReference type="InterPro" id="IPR036047">
    <property type="entry name" value="F-box-like_dom_sf"/>
</dbReference>
<dbReference type="Pfam" id="PF00400">
    <property type="entry name" value="WD40"/>
    <property type="match status" value="4"/>
</dbReference>
<feature type="region of interest" description="Disordered" evidence="4">
    <location>
        <begin position="489"/>
        <end position="518"/>
    </location>
</feature>
<sequence>MYDSPPILQRHMKEREDLSRDVLGLPIGTRRDLVKQLLWSLPRNEIIDLTEELRGMLQRDIIGSLPPELSFSILSKLELVDLLNCQLVCKKWREICEEQTLWAILCTNHIPPIKPAQPTWSEISACRSSLSRRKLPISSSSSPDEDEDEAQDEMGEYGYGYDDRFGYANGIIDPPISMKSIGIGHNRSIREGIDPLGMKGGLRRNVWERGNSQLPLHLQSPTSTSSRSSKTNDGIAIGIGEKWKEPLVSSHLSIPSTKPQVNYKHLYITNQILNKRFTTPRSTINTSSSYALTENHHNGKNVETKGKGSKQLPRIPKIPKAKTIDAISSVKSGGLPGHSEAIYSLTLIHHQMKINLSGNNQSCPDCHPPFSSTSSPSSSATPSSTTATAAATATSAQLVDPFGISSQSSTHHDTVSGIGALMPGQKKLNSSVISGREWLLSGSRDKTLRLWQLSITEPRVVKVFSGGHTGSVLTHSVVKIPVSINITTNSNSSSPTEGVEGMNLNGNETDDGNRSKRRERVVAVSGGSDGKICLWDIQGFSSNPEKTFQAHEDSVLCVRADDQYVVSCSKDKTIRLFDINTLEEKLVIGPSMNGSIEDERLHRGAVNAVGLSKDYIISASGDKTLRIWSIHTGQLLHVIEAHSRGIASIDFQTSLHPPSNLLDLHLETGDEWRGSIVTGASDASIKLFHLIERDVSFLRSNQQRQTATKELSENALAVGEGQMMDLGSTFTSDVADELSVENGKFVYLKEDKTMWAQCICPPGLHRPSSETNGLTICKRCGNRGHSDLIRTVYMGENIVVSGSYDSRVKIWDRSSGQHLIDLSGAHTGRVFSVVGDKLKIISSGLDCRINIWDFSHGLDTSFVEL</sequence>
<name>A0ABZ1CNF5_9TREE</name>
<reference evidence="6 7" key="1">
    <citation type="submission" date="2024-01" db="EMBL/GenBank/DDBJ databases">
        <title>Comparative genomics of Cryptococcus and Kwoniella reveals pathogenesis evolution and contrasting modes of karyotype evolution via chromosome fusion or intercentromeric recombination.</title>
        <authorList>
            <person name="Coelho M.A."/>
            <person name="David-Palma M."/>
            <person name="Shea T."/>
            <person name="Bowers K."/>
            <person name="McGinley-Smith S."/>
            <person name="Mohammad A.W."/>
            <person name="Gnirke A."/>
            <person name="Yurkov A.M."/>
            <person name="Nowrousian M."/>
            <person name="Sun S."/>
            <person name="Cuomo C.A."/>
            <person name="Heitman J."/>
        </authorList>
    </citation>
    <scope>NUCLEOTIDE SEQUENCE [LARGE SCALE GENOMIC DNA]</scope>
    <source>
        <strain evidence="6">CBS 11374</strain>
    </source>
</reference>
<dbReference type="SUPFAM" id="SSF81383">
    <property type="entry name" value="F-box domain"/>
    <property type="match status" value="1"/>
</dbReference>
<evidence type="ECO:0000259" key="5">
    <source>
        <dbReference type="PROSITE" id="PS50181"/>
    </source>
</evidence>
<keyword evidence="2" id="KW-0677">Repeat</keyword>
<feature type="region of interest" description="Disordered" evidence="4">
    <location>
        <begin position="365"/>
        <end position="388"/>
    </location>
</feature>
<keyword evidence="7" id="KW-1185">Reference proteome</keyword>
<dbReference type="Pfam" id="PF12937">
    <property type="entry name" value="F-box-like"/>
    <property type="match status" value="1"/>
</dbReference>
<keyword evidence="1 3" id="KW-0853">WD repeat</keyword>
<evidence type="ECO:0000313" key="6">
    <source>
        <dbReference type="EMBL" id="WRT63281.1"/>
    </source>
</evidence>
<dbReference type="Proteomes" id="UP001329825">
    <property type="component" value="Chromosome 1"/>
</dbReference>
<evidence type="ECO:0000256" key="1">
    <source>
        <dbReference type="ARBA" id="ARBA00022574"/>
    </source>
</evidence>
<feature type="compositionally biased region" description="Basic and acidic residues" evidence="4">
    <location>
        <begin position="294"/>
        <end position="306"/>
    </location>
</feature>
<feature type="repeat" description="WD" evidence="3">
    <location>
        <begin position="599"/>
        <end position="638"/>
    </location>
</feature>
<dbReference type="InterPro" id="IPR001680">
    <property type="entry name" value="WD40_rpt"/>
</dbReference>
<feature type="repeat" description="WD" evidence="3">
    <location>
        <begin position="548"/>
        <end position="587"/>
    </location>
</feature>
<organism evidence="6 7">
    <name type="scientific">Kwoniella shivajii</name>
    <dbReference type="NCBI Taxonomy" id="564305"/>
    <lineage>
        <taxon>Eukaryota</taxon>
        <taxon>Fungi</taxon>
        <taxon>Dikarya</taxon>
        <taxon>Basidiomycota</taxon>
        <taxon>Agaricomycotina</taxon>
        <taxon>Tremellomycetes</taxon>
        <taxon>Tremellales</taxon>
        <taxon>Cryptococcaceae</taxon>
        <taxon>Kwoniella</taxon>
    </lineage>
</organism>
<dbReference type="InterPro" id="IPR001810">
    <property type="entry name" value="F-box_dom"/>
</dbReference>
<gene>
    <name evidence="6" type="ORF">IL334_000184</name>
</gene>
<evidence type="ECO:0000256" key="3">
    <source>
        <dbReference type="PROSITE-ProRule" id="PRU00221"/>
    </source>
</evidence>
<dbReference type="InterPro" id="IPR020472">
    <property type="entry name" value="WD40_PAC1"/>
</dbReference>
<feature type="repeat" description="WD" evidence="3">
    <location>
        <begin position="439"/>
        <end position="454"/>
    </location>
</feature>
<dbReference type="PANTHER" id="PTHR22847">
    <property type="entry name" value="WD40 REPEAT PROTEIN"/>
    <property type="match status" value="1"/>
</dbReference>
<accession>A0ABZ1CNF5</accession>
<dbReference type="PROSITE" id="PS50082">
    <property type="entry name" value="WD_REPEATS_2"/>
    <property type="match status" value="4"/>
</dbReference>
<dbReference type="SMART" id="SM00256">
    <property type="entry name" value="FBOX"/>
    <property type="match status" value="1"/>
</dbReference>
<dbReference type="Gene3D" id="2.130.10.10">
    <property type="entry name" value="YVTN repeat-like/Quinoprotein amine dehydrogenase"/>
    <property type="match status" value="2"/>
</dbReference>
<dbReference type="InterPro" id="IPR036322">
    <property type="entry name" value="WD40_repeat_dom_sf"/>
</dbReference>
<dbReference type="Gene3D" id="1.20.1280.50">
    <property type="match status" value="1"/>
</dbReference>
<feature type="region of interest" description="Disordered" evidence="4">
    <location>
        <begin position="293"/>
        <end position="313"/>
    </location>
</feature>
<dbReference type="InterPro" id="IPR015943">
    <property type="entry name" value="WD40/YVTN_repeat-like_dom_sf"/>
</dbReference>
<dbReference type="SMART" id="SM00320">
    <property type="entry name" value="WD40"/>
    <property type="match status" value="7"/>
</dbReference>
<dbReference type="RefSeq" id="XP_062788021.1">
    <property type="nucleotide sequence ID" value="XM_062931970.1"/>
</dbReference>
<dbReference type="PANTHER" id="PTHR22847:SF637">
    <property type="entry name" value="WD REPEAT DOMAIN 5B"/>
    <property type="match status" value="1"/>
</dbReference>